<feature type="compositionally biased region" description="Basic and acidic residues" evidence="1">
    <location>
        <begin position="374"/>
        <end position="384"/>
    </location>
</feature>
<dbReference type="KEGG" id="csaz:Cs308_0200"/>
<feature type="compositionally biased region" description="Low complexity" evidence="1">
    <location>
        <begin position="220"/>
        <end position="234"/>
    </location>
</feature>
<feature type="compositionally biased region" description="Pro residues" evidence="1">
    <location>
        <begin position="277"/>
        <end position="287"/>
    </location>
</feature>
<dbReference type="InterPro" id="IPR011443">
    <property type="entry name" value="DUF1547"/>
</dbReference>
<feature type="compositionally biased region" description="Low complexity" evidence="1">
    <location>
        <begin position="241"/>
        <end position="252"/>
    </location>
</feature>
<dbReference type="AlphaFoldDB" id="A0A1A9HVE1"/>
<evidence type="ECO:0000256" key="1">
    <source>
        <dbReference type="SAM" id="MobiDB-lite"/>
    </source>
</evidence>
<name>A0A1A9HVE1_9CHLA</name>
<feature type="domain" description="DUF1547" evidence="2">
    <location>
        <begin position="385"/>
        <end position="421"/>
    </location>
</feature>
<dbReference type="Pfam" id="PF07577">
    <property type="entry name" value="DUF1547"/>
    <property type="match status" value="1"/>
</dbReference>
<protein>
    <recommendedName>
        <fullName evidence="2">DUF1547 domain-containing protein</fullName>
    </recommendedName>
</protein>
<feature type="region of interest" description="Disordered" evidence="1">
    <location>
        <begin position="203"/>
        <end position="292"/>
    </location>
</feature>
<evidence type="ECO:0000313" key="4">
    <source>
        <dbReference type="Proteomes" id="UP000078162"/>
    </source>
</evidence>
<dbReference type="EMBL" id="CP014639">
    <property type="protein sequence ID" value="ANH78371.1"/>
    <property type="molecule type" value="Genomic_DNA"/>
</dbReference>
<gene>
    <name evidence="3" type="ORF">Cs308_0200</name>
</gene>
<feature type="compositionally biased region" description="Pro residues" evidence="1">
    <location>
        <begin position="161"/>
        <end position="179"/>
    </location>
</feature>
<feature type="compositionally biased region" description="Low complexity" evidence="1">
    <location>
        <begin position="349"/>
        <end position="367"/>
    </location>
</feature>
<organism evidence="3 4">
    <name type="scientific">Candidatus Chlamydia sanziniae</name>
    <dbReference type="NCBI Taxonomy" id="1806891"/>
    <lineage>
        <taxon>Bacteria</taxon>
        <taxon>Pseudomonadati</taxon>
        <taxon>Chlamydiota</taxon>
        <taxon>Chlamydiia</taxon>
        <taxon>Chlamydiales</taxon>
        <taxon>Chlamydiaceae</taxon>
        <taxon>Chlamydia/Chlamydophila group</taxon>
        <taxon>Chlamydia</taxon>
    </lineage>
</organism>
<dbReference type="NCBIfam" id="NF033567">
    <property type="entry name" value="act_recrut_TARP"/>
    <property type="match status" value="1"/>
</dbReference>
<feature type="region of interest" description="Disordered" evidence="1">
    <location>
        <begin position="844"/>
        <end position="874"/>
    </location>
</feature>
<dbReference type="Proteomes" id="UP000078162">
    <property type="component" value="Chromosome"/>
</dbReference>
<feature type="region of interest" description="Disordered" evidence="1">
    <location>
        <begin position="149"/>
        <end position="182"/>
    </location>
</feature>
<accession>A0A1A9HVE1</accession>
<feature type="compositionally biased region" description="Polar residues" evidence="1">
    <location>
        <begin position="203"/>
        <end position="215"/>
    </location>
</feature>
<evidence type="ECO:0000259" key="2">
    <source>
        <dbReference type="Pfam" id="PF07577"/>
    </source>
</evidence>
<dbReference type="STRING" id="1806891.Cs308_0200"/>
<sequence length="874" mass="91589">MQTKGGHYIYVDHNRSSFIFIRNGDWSQAESIKVSNAQTKEPLTSPEQLEMCIAKFSVGFETIENDWTNRIQPLMETRADGASGTYDHLMLSLKFKTGILYGPWNAKESSSGYTPSAWRRGARVETGPIWGHVGGLQGINWNSVSKPDFGFIKETAQPGPSTSPGPSPGPGSGPTPPFAMPTVNVNLGGIKVDLGGIATTTHVNIPGATQTTTTAMPERTQTTSTGTTTEGSDSLSDDDAQSVGSSSGSTIEESSRTYGEWGSGENSLDPNEGGKIPPQPPGPPPSRPQGAVFNTISNQTLQQILRDARMHTSTVWDNQGHHEGNLGLIDVIRNAENGTWEPTIRLPENNASTDTSSVTSNNNDDSAGATKGTRGTEESAVDNRDLLSKVRAHLDSVYPKDKQGNYLPNGTTLGNIISGIQKPLTPTQPETYLARRVMLDDDGNIVDAPETEGTNTTETLQEPLAPTHTGTYLARKVMLDDDGNIVDAPETEGTNTTEALQEPLAPTHTGTYLARKVTLDDDGNIVDNSKIGEASNSPGSRVNLRATTSGITGAEGENNELQTLLQKIRSHIDTEGYSSGGTPLHPFGGNHIGNIIRGVENSSNNENLVPFTTTPGPGVRLAARVMTTPTLQPEIATSTSIGISPSQTAPLPIAARVVHAQPISQTATSTPVKGTAAQATLMGPSQTTSSSQTTSTSTTESGVGTESVTTQSAGVGTEPVTTQSAGVGTEPVTTQSAGVGTEPVTTQSAGVGTEPVTMQSTGISATPQMTSMETQTSPDLIPVGGIRVATISMVRNAAGRALIVQQGSRSETIVIPPRHGSGDVGPQLWAAARQVAVNLGQVLDASATSRTKSQSPTRASSRSSSSSRKGTTRK</sequence>
<dbReference type="PATRIC" id="fig|1806891.3.peg.193"/>
<reference evidence="4" key="1">
    <citation type="submission" date="2016-03" db="EMBL/GenBank/DDBJ databases">
        <title>Culture-independent genomics supports pathogen discovery for uncultivable bacteria within the genus Chlamydia.</title>
        <authorList>
            <person name="Taylor-Brown A."/>
            <person name="Bachmann N.L."/>
            <person name="Borel N."/>
            <person name="Polkinghorne A."/>
        </authorList>
    </citation>
    <scope>NUCLEOTIDE SEQUENCE [LARGE SCALE GENOMIC DNA]</scope>
    <source>
        <strain evidence="4">2742-308</strain>
    </source>
</reference>
<feature type="compositionally biased region" description="Low complexity" evidence="1">
    <location>
        <begin position="685"/>
        <end position="710"/>
    </location>
</feature>
<evidence type="ECO:0000313" key="3">
    <source>
        <dbReference type="EMBL" id="ANH78371.1"/>
    </source>
</evidence>
<proteinExistence type="predicted"/>
<feature type="compositionally biased region" description="Low complexity" evidence="1">
    <location>
        <begin position="852"/>
        <end position="874"/>
    </location>
</feature>
<feature type="compositionally biased region" description="Polar residues" evidence="1">
    <location>
        <begin position="711"/>
        <end position="767"/>
    </location>
</feature>
<feature type="region of interest" description="Disordered" evidence="1">
    <location>
        <begin position="681"/>
        <end position="767"/>
    </location>
</feature>
<feature type="region of interest" description="Disordered" evidence="1">
    <location>
        <begin position="342"/>
        <end position="384"/>
    </location>
</feature>
<keyword evidence="4" id="KW-1185">Reference proteome</keyword>